<evidence type="ECO:0000313" key="2">
    <source>
        <dbReference type="EMBL" id="KID42569.1"/>
    </source>
</evidence>
<feature type="transmembrane region" description="Helical" evidence="1">
    <location>
        <begin position="42"/>
        <end position="68"/>
    </location>
</feature>
<dbReference type="Gene3D" id="1.10.1760.20">
    <property type="match status" value="1"/>
</dbReference>
<dbReference type="PATRIC" id="fig|1614.7.peg.13"/>
<evidence type="ECO:0000313" key="3">
    <source>
        <dbReference type="Proteomes" id="UP000031397"/>
    </source>
</evidence>
<sequence length="178" mass="20422">MKELEHWGLRPLSIKGLTYIAILMAIEIVLNKFQFQTSYLEIGFGFIAVAFIAWWFGPFWSTIVAILVDVLTSIINGYGFFIGFTFSGIIAALIFSFAFYNQGKVSWLRVIVAVVLITLIVNIGLNTLWISVMAHTSFFYYLPLRLVKNIIMIPIQIIILYILMNNKTIQHFKPNVFK</sequence>
<feature type="transmembrane region" description="Helical" evidence="1">
    <location>
        <begin position="80"/>
        <end position="100"/>
    </location>
</feature>
<reference evidence="2 3" key="1">
    <citation type="submission" date="2014-06" db="EMBL/GenBank/DDBJ databases">
        <title>Functional and comparative genomic analyses of the Drosophila gut microbiota identify candidate symbiosis factors.</title>
        <authorList>
            <person name="Newell P.D."/>
            <person name="Chaston J.M."/>
            <person name="Douglas A.E."/>
        </authorList>
    </citation>
    <scope>NUCLEOTIDE SEQUENCE [LARGE SCALE GENOMIC DNA]</scope>
    <source>
        <strain evidence="2 3">DmCS_002</strain>
    </source>
</reference>
<dbReference type="InterPro" id="IPR024529">
    <property type="entry name" value="ECF_trnsprt_substrate-spec"/>
</dbReference>
<dbReference type="InterPro" id="IPR030949">
    <property type="entry name" value="ECF_S_folate_fam"/>
</dbReference>
<dbReference type="GO" id="GO:0022857">
    <property type="term" value="F:transmembrane transporter activity"/>
    <property type="evidence" value="ECO:0007669"/>
    <property type="project" value="InterPro"/>
</dbReference>
<evidence type="ECO:0000256" key="1">
    <source>
        <dbReference type="SAM" id="Phobius"/>
    </source>
</evidence>
<dbReference type="OrthoDB" id="4624at2"/>
<gene>
    <name evidence="2" type="ORF">LfDm3_0021</name>
</gene>
<comment type="caution">
    <text evidence="2">The sequence shown here is derived from an EMBL/GenBank/DDBJ whole genome shotgun (WGS) entry which is preliminary data.</text>
</comment>
<dbReference type="GeneID" id="74912729"/>
<organism evidence="2 3">
    <name type="scientific">Fructilactobacillus fructivorans</name>
    <dbReference type="NCBI Taxonomy" id="1614"/>
    <lineage>
        <taxon>Bacteria</taxon>
        <taxon>Bacillati</taxon>
        <taxon>Bacillota</taxon>
        <taxon>Bacilli</taxon>
        <taxon>Lactobacillales</taxon>
        <taxon>Lactobacillaceae</taxon>
        <taxon>Fructilactobacillus</taxon>
    </lineage>
</organism>
<name>A0A0C1M7W2_9LACO</name>
<accession>A0A0C1M7W2</accession>
<dbReference type="RefSeq" id="WP_039142818.1">
    <property type="nucleotide sequence ID" value="NZ_JOJZ01000007.1"/>
</dbReference>
<dbReference type="AlphaFoldDB" id="A0A0C1M7W2"/>
<feature type="transmembrane region" description="Helical" evidence="1">
    <location>
        <begin position="107"/>
        <end position="132"/>
    </location>
</feature>
<protein>
    <submittedName>
        <fullName evidence="2">Substrate-specific component FolT of folate ECF transporter</fullName>
    </submittedName>
</protein>
<proteinExistence type="predicted"/>
<keyword evidence="1" id="KW-0812">Transmembrane</keyword>
<dbReference type="Pfam" id="PF12822">
    <property type="entry name" value="ECF_trnsprt"/>
    <property type="match status" value="1"/>
</dbReference>
<dbReference type="Proteomes" id="UP000031397">
    <property type="component" value="Unassembled WGS sequence"/>
</dbReference>
<feature type="transmembrane region" description="Helical" evidence="1">
    <location>
        <begin position="12"/>
        <end position="30"/>
    </location>
</feature>
<dbReference type="NCBIfam" id="TIGR04518">
    <property type="entry name" value="ECF_S_folT_fam"/>
    <property type="match status" value="1"/>
</dbReference>
<keyword evidence="1" id="KW-1133">Transmembrane helix</keyword>
<dbReference type="EMBL" id="JOJZ01000007">
    <property type="protein sequence ID" value="KID42569.1"/>
    <property type="molecule type" value="Genomic_DNA"/>
</dbReference>
<keyword evidence="3" id="KW-1185">Reference proteome</keyword>
<keyword evidence="1" id="KW-0472">Membrane</keyword>
<feature type="transmembrane region" description="Helical" evidence="1">
    <location>
        <begin position="138"/>
        <end position="163"/>
    </location>
</feature>